<dbReference type="InterPro" id="IPR053135">
    <property type="entry name" value="AKR2_Oxidoreductase"/>
</dbReference>
<keyword evidence="3" id="KW-1185">Reference proteome</keyword>
<gene>
    <name evidence="2" type="ORF">KS4_25490</name>
</gene>
<dbReference type="PANTHER" id="PTHR43312:SF2">
    <property type="entry name" value="OXIDOREDUCTASE"/>
    <property type="match status" value="1"/>
</dbReference>
<reference evidence="2 3" key="1">
    <citation type="submission" date="2019-02" db="EMBL/GenBank/DDBJ databases">
        <title>Deep-cultivation of Planctomycetes and their phenomic and genomic characterization uncovers novel biology.</title>
        <authorList>
            <person name="Wiegand S."/>
            <person name="Jogler M."/>
            <person name="Boedeker C."/>
            <person name="Pinto D."/>
            <person name="Vollmers J."/>
            <person name="Rivas-Marin E."/>
            <person name="Kohn T."/>
            <person name="Peeters S.H."/>
            <person name="Heuer A."/>
            <person name="Rast P."/>
            <person name="Oberbeckmann S."/>
            <person name="Bunk B."/>
            <person name="Jeske O."/>
            <person name="Meyerdierks A."/>
            <person name="Storesund J.E."/>
            <person name="Kallscheuer N."/>
            <person name="Luecker S."/>
            <person name="Lage O.M."/>
            <person name="Pohl T."/>
            <person name="Merkel B.J."/>
            <person name="Hornburger P."/>
            <person name="Mueller R.-W."/>
            <person name="Bruemmer F."/>
            <person name="Labrenz M."/>
            <person name="Spormann A.M."/>
            <person name="Op den Camp H."/>
            <person name="Overmann J."/>
            <person name="Amann R."/>
            <person name="Jetten M.S.M."/>
            <person name="Mascher T."/>
            <person name="Medema M.H."/>
            <person name="Devos D.P."/>
            <person name="Kaster A.-K."/>
            <person name="Ovreas L."/>
            <person name="Rohde M."/>
            <person name="Galperin M.Y."/>
            <person name="Jogler C."/>
        </authorList>
    </citation>
    <scope>NUCLEOTIDE SEQUENCE [LARGE SCALE GENOMIC DNA]</scope>
    <source>
        <strain evidence="2 3">KS4</strain>
    </source>
</reference>
<protein>
    <submittedName>
        <fullName evidence="2">2,5-diketo-D-gluconate reductase A</fullName>
    </submittedName>
</protein>
<evidence type="ECO:0000313" key="3">
    <source>
        <dbReference type="Proteomes" id="UP000317369"/>
    </source>
</evidence>
<dbReference type="FunFam" id="3.20.20.100:FF:000070">
    <property type="entry name" value="Aldo/keto reductase"/>
    <property type="match status" value="1"/>
</dbReference>
<dbReference type="RefSeq" id="WP_234698801.1">
    <property type="nucleotide sequence ID" value="NZ_CP036425.1"/>
</dbReference>
<organism evidence="2 3">
    <name type="scientific">Poriferisphaera corsica</name>
    <dbReference type="NCBI Taxonomy" id="2528020"/>
    <lineage>
        <taxon>Bacteria</taxon>
        <taxon>Pseudomonadati</taxon>
        <taxon>Planctomycetota</taxon>
        <taxon>Phycisphaerae</taxon>
        <taxon>Phycisphaerales</taxon>
        <taxon>Phycisphaeraceae</taxon>
        <taxon>Poriferisphaera</taxon>
    </lineage>
</organism>
<proteinExistence type="predicted"/>
<dbReference type="EMBL" id="CP036425">
    <property type="protein sequence ID" value="QDU34479.1"/>
    <property type="molecule type" value="Genomic_DNA"/>
</dbReference>
<dbReference type="CDD" id="cd19096">
    <property type="entry name" value="AKR_Fe-S_oxidoreductase"/>
    <property type="match status" value="1"/>
</dbReference>
<accession>A0A517YW98</accession>
<feature type="domain" description="NADP-dependent oxidoreductase" evidence="1">
    <location>
        <begin position="56"/>
        <end position="190"/>
    </location>
</feature>
<sequence length="415" mass="46493">MPTSASHQLTDSKGMIRRRFGKTNIMMPIFSTGGMRYQDGWTDKPLSDVPSEGQTNLNNTIIRSLELGINHIETARGYGPSERQLGVILPQLPREELIVQTKLAPTDDPAEFLQHFDESLERLNLSHVELLSIHGINDDQTLQQSVRPGGCLDAIRTLQAKGLVKHVGFSTHGPLDIILKAINHNDQHGGFDYVNLHWYFIFQRNWPAIQAATQRDMGVFIISPNDKGGQLYNAPPSFTNLTGPLHPMAFNNLFCLSRPEVHTLSCGASKPTDYDIHVDSIKLLDKSNDLIPSIIERLYDALETNTACRNPEYHTQFLPDLDQTFGLNLEVILWLRNLTLGWNLTDYAKMRFNLLGNAGHWFPGGKPQEILDSITPEQLTAALPNHPDASVIYDMVNEAIDLLAGEEVKRLSESD</sequence>
<dbReference type="InterPro" id="IPR036812">
    <property type="entry name" value="NAD(P)_OxRdtase_dom_sf"/>
</dbReference>
<dbReference type="Pfam" id="PF00248">
    <property type="entry name" value="Aldo_ket_red"/>
    <property type="match status" value="1"/>
</dbReference>
<dbReference type="SUPFAM" id="SSF51430">
    <property type="entry name" value="NAD(P)-linked oxidoreductase"/>
    <property type="match status" value="1"/>
</dbReference>
<evidence type="ECO:0000259" key="1">
    <source>
        <dbReference type="Pfam" id="PF00248"/>
    </source>
</evidence>
<dbReference type="InterPro" id="IPR023210">
    <property type="entry name" value="NADP_OxRdtase_dom"/>
</dbReference>
<dbReference type="Proteomes" id="UP000317369">
    <property type="component" value="Chromosome"/>
</dbReference>
<name>A0A517YW98_9BACT</name>
<dbReference type="Gene3D" id="3.20.20.100">
    <property type="entry name" value="NADP-dependent oxidoreductase domain"/>
    <property type="match status" value="1"/>
</dbReference>
<dbReference type="KEGG" id="pcor:KS4_25490"/>
<dbReference type="PANTHER" id="PTHR43312">
    <property type="entry name" value="D-THREO-ALDOSE 1-DEHYDROGENASE"/>
    <property type="match status" value="1"/>
</dbReference>
<evidence type="ECO:0000313" key="2">
    <source>
        <dbReference type="EMBL" id="QDU34479.1"/>
    </source>
</evidence>
<dbReference type="AlphaFoldDB" id="A0A517YW98"/>